<evidence type="ECO:0000256" key="2">
    <source>
        <dbReference type="ARBA" id="ARBA00001946"/>
    </source>
</evidence>
<accession>A0A3G5AAG8</accession>
<keyword evidence="7" id="KW-0460">Magnesium</keyword>
<reference evidence="10" key="1">
    <citation type="submission" date="2018-10" db="EMBL/GenBank/DDBJ databases">
        <title>Hidden diversity of soil giant viruses.</title>
        <authorList>
            <person name="Schulz F."/>
            <person name="Alteio L."/>
            <person name="Goudeau D."/>
            <person name="Ryan E.M."/>
            <person name="Malmstrom R.R."/>
            <person name="Blanchard J."/>
            <person name="Woyke T."/>
        </authorList>
    </citation>
    <scope>NUCLEOTIDE SEQUENCE</scope>
    <source>
        <strain evidence="10">HYV1</strain>
    </source>
</reference>
<evidence type="ECO:0000256" key="3">
    <source>
        <dbReference type="ARBA" id="ARBA00022722"/>
    </source>
</evidence>
<keyword evidence="8" id="KW-0234">DNA repair</keyword>
<evidence type="ECO:0000256" key="8">
    <source>
        <dbReference type="ARBA" id="ARBA00023204"/>
    </source>
</evidence>
<evidence type="ECO:0000313" key="10">
    <source>
        <dbReference type="EMBL" id="AYV84082.1"/>
    </source>
</evidence>
<dbReference type="InterPro" id="IPR005135">
    <property type="entry name" value="Endo/exonuclease/phosphatase"/>
</dbReference>
<dbReference type="GO" id="GO:0046872">
    <property type="term" value="F:metal ion binding"/>
    <property type="evidence" value="ECO:0007669"/>
    <property type="project" value="UniProtKB-KW"/>
</dbReference>
<keyword evidence="5" id="KW-0227">DNA damage</keyword>
<keyword evidence="3" id="KW-0540">Nuclease</keyword>
<dbReference type="GO" id="GO:0006302">
    <property type="term" value="P:double-strand break repair"/>
    <property type="evidence" value="ECO:0007669"/>
    <property type="project" value="TreeGrafter"/>
</dbReference>
<name>A0A3G5AAG8_9VIRU</name>
<dbReference type="Gene3D" id="3.60.10.10">
    <property type="entry name" value="Endonuclease/exonuclease/phosphatase"/>
    <property type="match status" value="1"/>
</dbReference>
<dbReference type="EMBL" id="MK072399">
    <property type="protein sequence ID" value="AYV84082.1"/>
    <property type="molecule type" value="Genomic_DNA"/>
</dbReference>
<keyword evidence="4" id="KW-0479">Metal-binding</keyword>
<dbReference type="GO" id="GO:0003697">
    <property type="term" value="F:single-stranded DNA binding"/>
    <property type="evidence" value="ECO:0007669"/>
    <property type="project" value="TreeGrafter"/>
</dbReference>
<evidence type="ECO:0000256" key="7">
    <source>
        <dbReference type="ARBA" id="ARBA00022842"/>
    </source>
</evidence>
<evidence type="ECO:0000256" key="5">
    <source>
        <dbReference type="ARBA" id="ARBA00022763"/>
    </source>
</evidence>
<proteinExistence type="predicted"/>
<comment type="cofactor">
    <cofactor evidence="1">
        <name>Mn(2+)</name>
        <dbReference type="ChEBI" id="CHEBI:29035"/>
    </cofactor>
</comment>
<protein>
    <recommendedName>
        <fullName evidence="9">Endonuclease/exonuclease/phosphatase domain-containing protein</fullName>
    </recommendedName>
</protein>
<gene>
    <name evidence="10" type="ORF">Hyperionvirus17_2</name>
</gene>
<dbReference type="PANTHER" id="PTHR15822">
    <property type="entry name" value="TRAF AND TNF RECEPTOR-ASSOCIATED PROTEIN"/>
    <property type="match status" value="1"/>
</dbReference>
<dbReference type="GO" id="GO:0070260">
    <property type="term" value="F:5'-tyrosyl-DNA phosphodiesterase activity"/>
    <property type="evidence" value="ECO:0007669"/>
    <property type="project" value="TreeGrafter"/>
</dbReference>
<dbReference type="PANTHER" id="PTHR15822:SF4">
    <property type="entry name" value="TYROSYL-DNA PHOSPHODIESTERASE 2"/>
    <property type="match status" value="1"/>
</dbReference>
<evidence type="ECO:0000256" key="4">
    <source>
        <dbReference type="ARBA" id="ARBA00022723"/>
    </source>
</evidence>
<sequence length="428" mass="49415">MSESDLFCSEEYPYLCDKDSINMGLCKKNPSACDDFSSESELPVIKTSSDSGKNYGYHAHNLKDYCGNVKIDYDVKTDGVIEGDQMSILPTRIVPEATISEDLPQEIEENFTIMTYNIFGLVKADQKNEDCDYFMAARMDAVVDVVRKNNPDIVCFQEMSTKSFIMLKDELTGMYPYYYERDFDIESVKVERNRTVEVCVFSRYKPKRVTLYSIGGNLGYNNSFMTMEFQDLIIFNCYLQVGSKFSPGQESVWIHYARCRKQQLNSITALAEKYAANGKSCIILGDFNCDLSGNHQDWPELDALSGLTDTWTFLRPNDPGLTEDTDLNLMRWNMKFLPKKVRFDGILYLNPSDNEIILPTNIRLTGRKMRIMNKELSNIFTKYFIPKHTEDWEFNVKYYDSEKKLLGLWPSDHFALMATFNKPTSKLI</sequence>
<dbReference type="InterPro" id="IPR051547">
    <property type="entry name" value="TDP2-like"/>
</dbReference>
<comment type="cofactor">
    <cofactor evidence="2">
        <name>Mg(2+)</name>
        <dbReference type="ChEBI" id="CHEBI:18420"/>
    </cofactor>
</comment>
<dbReference type="InterPro" id="IPR036691">
    <property type="entry name" value="Endo/exonu/phosph_ase_sf"/>
</dbReference>
<keyword evidence="6" id="KW-0378">Hydrolase</keyword>
<evidence type="ECO:0000259" key="9">
    <source>
        <dbReference type="Pfam" id="PF03372"/>
    </source>
</evidence>
<evidence type="ECO:0000256" key="1">
    <source>
        <dbReference type="ARBA" id="ARBA00001936"/>
    </source>
</evidence>
<evidence type="ECO:0000256" key="6">
    <source>
        <dbReference type="ARBA" id="ARBA00022801"/>
    </source>
</evidence>
<dbReference type="GO" id="GO:0004518">
    <property type="term" value="F:nuclease activity"/>
    <property type="evidence" value="ECO:0007669"/>
    <property type="project" value="UniProtKB-KW"/>
</dbReference>
<organism evidence="10">
    <name type="scientific">Hyperionvirus sp</name>
    <dbReference type="NCBI Taxonomy" id="2487770"/>
    <lineage>
        <taxon>Viruses</taxon>
        <taxon>Varidnaviria</taxon>
        <taxon>Bamfordvirae</taxon>
        <taxon>Nucleocytoviricota</taxon>
        <taxon>Megaviricetes</taxon>
        <taxon>Imitervirales</taxon>
        <taxon>Mimiviridae</taxon>
        <taxon>Klosneuvirinae</taxon>
    </lineage>
</organism>
<dbReference type="SUPFAM" id="SSF56219">
    <property type="entry name" value="DNase I-like"/>
    <property type="match status" value="1"/>
</dbReference>
<dbReference type="Pfam" id="PF03372">
    <property type="entry name" value="Exo_endo_phos"/>
    <property type="match status" value="1"/>
</dbReference>
<feature type="domain" description="Endonuclease/exonuclease/phosphatase" evidence="9">
    <location>
        <begin position="114"/>
        <end position="292"/>
    </location>
</feature>